<evidence type="ECO:0000313" key="1">
    <source>
        <dbReference type="EMBL" id="KEK25804.1"/>
    </source>
</evidence>
<dbReference type="OrthoDB" id="9789943at2"/>
<dbReference type="eggNOG" id="COG1721">
    <property type="taxonomic scope" value="Bacteria"/>
</dbReference>
<proteinExistence type="predicted"/>
<dbReference type="STRING" id="574375.AZF08_00890"/>
<reference evidence="1 2" key="1">
    <citation type="submission" date="2014-06" db="EMBL/GenBank/DDBJ databases">
        <title>Draft genome sequence of Bacillus gaemokensis JCM 15801 (MCCC 1A00707).</title>
        <authorList>
            <person name="Lai Q."/>
            <person name="Liu Y."/>
            <person name="Shao Z."/>
        </authorList>
    </citation>
    <scope>NUCLEOTIDE SEQUENCE [LARGE SCALE GENOMIC DNA]</scope>
    <source>
        <strain evidence="1 2">JCM 15801</strain>
    </source>
</reference>
<gene>
    <name evidence="1" type="ORF">BAGA_00785</name>
</gene>
<evidence type="ECO:0000313" key="2">
    <source>
        <dbReference type="Proteomes" id="UP000027778"/>
    </source>
</evidence>
<dbReference type="AlphaFoldDB" id="A0A073KEV0"/>
<accession>A0A073KEV0</accession>
<comment type="caution">
    <text evidence="1">The sequence shown here is derived from an EMBL/GenBank/DDBJ whole genome shotgun (WGS) entry which is preliminary data.</text>
</comment>
<organism evidence="1 2">
    <name type="scientific">Bacillus gaemokensis</name>
    <dbReference type="NCBI Taxonomy" id="574375"/>
    <lineage>
        <taxon>Bacteria</taxon>
        <taxon>Bacillati</taxon>
        <taxon>Bacillota</taxon>
        <taxon>Bacilli</taxon>
        <taxon>Bacillales</taxon>
        <taxon>Bacillaceae</taxon>
        <taxon>Bacillus</taxon>
        <taxon>Bacillus cereus group</taxon>
    </lineage>
</organism>
<dbReference type="RefSeq" id="WP_033672142.1">
    <property type="nucleotide sequence ID" value="NZ_JOTM01000001.1"/>
</dbReference>
<sequence length="105" mass="12060">MEDLISYTAFICQTATEKNIPFELFISILSDSKPLHIPINEGTEHYAQVLENLARIEQRNILLPKNRFIHYFLNKRNNSSSGINKKDIPSVQQPVYIVTDKGVVE</sequence>
<keyword evidence="2" id="KW-1185">Reference proteome</keyword>
<protein>
    <submittedName>
        <fullName evidence="1">Uncharacterized protein</fullName>
    </submittedName>
</protein>
<dbReference type="Proteomes" id="UP000027778">
    <property type="component" value="Unassembled WGS sequence"/>
</dbReference>
<dbReference type="EMBL" id="JOTM01000001">
    <property type="protein sequence ID" value="KEK25804.1"/>
    <property type="molecule type" value="Genomic_DNA"/>
</dbReference>
<name>A0A073KEV0_9BACI</name>